<name>A0A2K1JHY2_PHYPA</name>
<sequence>MLSWVIPSGLLPVACRRSVLDQDFQISFTTNPMTRVVFRAVLSLALLMLAVSAHHSGPKMSFFNYSGMQATISCEDHSSQILEAGETYFFPLTRSDQACIVTLKDGDHASASINKLFPSSSDNGQSVSVDINDTFLFFAVDNTPLHEYVNFHDTHNEQIRDESSFDLLLWSMENASDD</sequence>
<protein>
    <submittedName>
        <fullName evidence="1 2">Uncharacterized protein</fullName>
    </submittedName>
</protein>
<dbReference type="PaxDb" id="3218-PP1S209_66V6.1"/>
<reference evidence="1 3" key="1">
    <citation type="journal article" date="2008" name="Science">
        <title>The Physcomitrella genome reveals evolutionary insights into the conquest of land by plants.</title>
        <authorList>
            <person name="Rensing S."/>
            <person name="Lang D."/>
            <person name="Zimmer A."/>
            <person name="Terry A."/>
            <person name="Salamov A."/>
            <person name="Shapiro H."/>
            <person name="Nishiyama T."/>
            <person name="Perroud P.-F."/>
            <person name="Lindquist E."/>
            <person name="Kamisugi Y."/>
            <person name="Tanahashi T."/>
            <person name="Sakakibara K."/>
            <person name="Fujita T."/>
            <person name="Oishi K."/>
            <person name="Shin-I T."/>
            <person name="Kuroki Y."/>
            <person name="Toyoda A."/>
            <person name="Suzuki Y."/>
            <person name="Hashimoto A."/>
            <person name="Yamaguchi K."/>
            <person name="Sugano A."/>
            <person name="Kohara Y."/>
            <person name="Fujiyama A."/>
            <person name="Anterola A."/>
            <person name="Aoki S."/>
            <person name="Ashton N."/>
            <person name="Barbazuk W.B."/>
            <person name="Barker E."/>
            <person name="Bennetzen J."/>
            <person name="Bezanilla M."/>
            <person name="Blankenship R."/>
            <person name="Cho S.H."/>
            <person name="Dutcher S."/>
            <person name="Estelle M."/>
            <person name="Fawcett J.A."/>
            <person name="Gundlach H."/>
            <person name="Hanada K."/>
            <person name="Heyl A."/>
            <person name="Hicks K.A."/>
            <person name="Hugh J."/>
            <person name="Lohr M."/>
            <person name="Mayer K."/>
            <person name="Melkozernov A."/>
            <person name="Murata T."/>
            <person name="Nelson D."/>
            <person name="Pils B."/>
            <person name="Prigge M."/>
            <person name="Reiss B."/>
            <person name="Renner T."/>
            <person name="Rombauts S."/>
            <person name="Rushton P."/>
            <person name="Sanderfoot A."/>
            <person name="Schween G."/>
            <person name="Shiu S.-H."/>
            <person name="Stueber K."/>
            <person name="Theodoulou F.L."/>
            <person name="Tu H."/>
            <person name="Van de Peer Y."/>
            <person name="Verrier P.J."/>
            <person name="Waters E."/>
            <person name="Wood A."/>
            <person name="Yang L."/>
            <person name="Cove D."/>
            <person name="Cuming A."/>
            <person name="Hasebe M."/>
            <person name="Lucas S."/>
            <person name="Mishler D.B."/>
            <person name="Reski R."/>
            <person name="Grigoriev I."/>
            <person name="Quatrano R.S."/>
            <person name="Boore J.L."/>
        </authorList>
    </citation>
    <scope>NUCLEOTIDE SEQUENCE [LARGE SCALE GENOMIC DNA]</scope>
    <source>
        <strain evidence="2 3">cv. Gransden 2004</strain>
    </source>
</reference>
<keyword evidence="3" id="KW-1185">Reference proteome</keyword>
<reference evidence="1 3" key="2">
    <citation type="journal article" date="2018" name="Plant J.">
        <title>The Physcomitrella patens chromosome-scale assembly reveals moss genome structure and evolution.</title>
        <authorList>
            <person name="Lang D."/>
            <person name="Ullrich K.K."/>
            <person name="Murat F."/>
            <person name="Fuchs J."/>
            <person name="Jenkins J."/>
            <person name="Haas F.B."/>
            <person name="Piednoel M."/>
            <person name="Gundlach H."/>
            <person name="Van Bel M."/>
            <person name="Meyberg R."/>
            <person name="Vives C."/>
            <person name="Morata J."/>
            <person name="Symeonidi A."/>
            <person name="Hiss M."/>
            <person name="Muchero W."/>
            <person name="Kamisugi Y."/>
            <person name="Saleh O."/>
            <person name="Blanc G."/>
            <person name="Decker E.L."/>
            <person name="van Gessel N."/>
            <person name="Grimwood J."/>
            <person name="Hayes R.D."/>
            <person name="Graham S.W."/>
            <person name="Gunter L.E."/>
            <person name="McDaniel S.F."/>
            <person name="Hoernstein S.N.W."/>
            <person name="Larsson A."/>
            <person name="Li F.W."/>
            <person name="Perroud P.F."/>
            <person name="Phillips J."/>
            <person name="Ranjan P."/>
            <person name="Rokshar D.S."/>
            <person name="Rothfels C.J."/>
            <person name="Schneider L."/>
            <person name="Shu S."/>
            <person name="Stevenson D.W."/>
            <person name="Thummler F."/>
            <person name="Tillich M."/>
            <person name="Villarreal Aguilar J.C."/>
            <person name="Widiez T."/>
            <person name="Wong G.K."/>
            <person name="Wymore A."/>
            <person name="Zhang Y."/>
            <person name="Zimmer A.D."/>
            <person name="Quatrano R.S."/>
            <person name="Mayer K.F.X."/>
            <person name="Goodstein D."/>
            <person name="Casacuberta J.M."/>
            <person name="Vandepoele K."/>
            <person name="Reski R."/>
            <person name="Cuming A.C."/>
            <person name="Tuskan G.A."/>
            <person name="Maumus F."/>
            <person name="Salse J."/>
            <person name="Schmutz J."/>
            <person name="Rensing S.A."/>
        </authorList>
    </citation>
    <scope>NUCLEOTIDE SEQUENCE [LARGE SCALE GENOMIC DNA]</scope>
    <source>
        <strain evidence="2 3">cv. Gransden 2004</strain>
    </source>
</reference>
<dbReference type="Proteomes" id="UP000006727">
    <property type="component" value="Chromosome 14"/>
</dbReference>
<dbReference type="EnsemblPlants" id="Pp3c14_15500V3.1">
    <property type="protein sequence ID" value="Pp3c14_15500V3.1"/>
    <property type="gene ID" value="Pp3c14_15500"/>
</dbReference>
<dbReference type="EMBL" id="ABEU02000014">
    <property type="protein sequence ID" value="PNR41162.1"/>
    <property type="molecule type" value="Genomic_DNA"/>
</dbReference>
<dbReference type="EnsemblPlants" id="Pp3c14_15500V3.2">
    <property type="protein sequence ID" value="Pp3c14_15500V3.2"/>
    <property type="gene ID" value="Pp3c14_15500"/>
</dbReference>
<gene>
    <name evidence="1" type="ORF">PHYPA_018565</name>
</gene>
<accession>A0A2K1JHY2</accession>
<organism evidence="1">
    <name type="scientific">Physcomitrium patens</name>
    <name type="common">Spreading-leaved earth moss</name>
    <name type="synonym">Physcomitrella patens</name>
    <dbReference type="NCBI Taxonomy" id="3218"/>
    <lineage>
        <taxon>Eukaryota</taxon>
        <taxon>Viridiplantae</taxon>
        <taxon>Streptophyta</taxon>
        <taxon>Embryophyta</taxon>
        <taxon>Bryophyta</taxon>
        <taxon>Bryophytina</taxon>
        <taxon>Bryopsida</taxon>
        <taxon>Funariidae</taxon>
        <taxon>Funariales</taxon>
        <taxon>Funariaceae</taxon>
        <taxon>Physcomitrium</taxon>
    </lineage>
</organism>
<dbReference type="InParanoid" id="A0A2K1JHY2"/>
<evidence type="ECO:0000313" key="2">
    <source>
        <dbReference type="EnsemblPlants" id="Pp3c14_15500V3.1"/>
    </source>
</evidence>
<proteinExistence type="predicted"/>
<dbReference type="Gramene" id="Pp3c14_15500V3.2">
    <property type="protein sequence ID" value="Pp3c14_15500V3.2"/>
    <property type="gene ID" value="Pp3c14_15500"/>
</dbReference>
<dbReference type="AlphaFoldDB" id="A0A2K1JHY2"/>
<reference evidence="2" key="3">
    <citation type="submission" date="2020-12" db="UniProtKB">
        <authorList>
            <consortium name="EnsemblPlants"/>
        </authorList>
    </citation>
    <scope>IDENTIFICATION</scope>
</reference>
<evidence type="ECO:0000313" key="3">
    <source>
        <dbReference type="Proteomes" id="UP000006727"/>
    </source>
</evidence>
<dbReference type="Gramene" id="Pp3c14_15500V3.1">
    <property type="protein sequence ID" value="Pp3c14_15500V3.1"/>
    <property type="gene ID" value="Pp3c14_15500"/>
</dbReference>
<evidence type="ECO:0000313" key="1">
    <source>
        <dbReference type="EMBL" id="PNR41162.1"/>
    </source>
</evidence>